<dbReference type="InterPro" id="IPR036188">
    <property type="entry name" value="FAD/NAD-bd_sf"/>
</dbReference>
<reference evidence="10" key="1">
    <citation type="journal article" date="2011" name="Environ. Microbiol.">
        <title>Genomic insights into the metabolic potential of the polycyclic aromatic hydrocarbon degrading sulfate-reducing Deltaproteobacterium N47.</title>
        <authorList>
            <person name="Bergmann F."/>
            <person name="Selesi D."/>
            <person name="Weinmaier T."/>
            <person name="Tischler P."/>
            <person name="Rattei T."/>
            <person name="Meckenstock R.U."/>
        </authorList>
    </citation>
    <scope>NUCLEOTIDE SEQUENCE</scope>
</reference>
<evidence type="ECO:0000256" key="3">
    <source>
        <dbReference type="ARBA" id="ARBA00022737"/>
    </source>
</evidence>
<dbReference type="InterPro" id="IPR017896">
    <property type="entry name" value="4Fe4S_Fe-S-bd"/>
</dbReference>
<evidence type="ECO:0000259" key="7">
    <source>
        <dbReference type="PROSITE" id="PS51085"/>
    </source>
</evidence>
<protein>
    <submittedName>
        <fullName evidence="10">Uncharacterized protein</fullName>
    </submittedName>
</protein>
<dbReference type="PANTHER" id="PTHR42783:SF3">
    <property type="entry name" value="GLUTAMATE SYNTHASE [NADPH] SMALL CHAIN-RELATED"/>
    <property type="match status" value="1"/>
</dbReference>
<keyword evidence="6" id="KW-0411">Iron-sulfur</keyword>
<dbReference type="FunFam" id="3.30.70.20:FF:000035">
    <property type="entry name" value="Iron hydrogenase 1"/>
    <property type="match status" value="1"/>
</dbReference>
<dbReference type="PROSITE" id="PS51379">
    <property type="entry name" value="4FE4S_FER_2"/>
    <property type="match status" value="2"/>
</dbReference>
<evidence type="ECO:0000256" key="1">
    <source>
        <dbReference type="ARBA" id="ARBA00022485"/>
    </source>
</evidence>
<dbReference type="GO" id="GO:0051539">
    <property type="term" value="F:4 iron, 4 sulfur cluster binding"/>
    <property type="evidence" value="ECO:0007669"/>
    <property type="project" value="UniProtKB-KW"/>
</dbReference>
<dbReference type="InterPro" id="IPR036010">
    <property type="entry name" value="2Fe-2S_ferredoxin-like_sf"/>
</dbReference>
<keyword evidence="2" id="KW-0479">Metal-binding</keyword>
<evidence type="ECO:0000256" key="4">
    <source>
        <dbReference type="ARBA" id="ARBA00023002"/>
    </source>
</evidence>
<dbReference type="InterPro" id="IPR023753">
    <property type="entry name" value="FAD/NAD-binding_dom"/>
</dbReference>
<dbReference type="InterPro" id="IPR006963">
    <property type="entry name" value="Mopterin_OxRdtase_4Fe-4S_dom"/>
</dbReference>
<dbReference type="InterPro" id="IPR009051">
    <property type="entry name" value="Helical_ferredxn"/>
</dbReference>
<gene>
    <name evidence="10" type="ORF">N47_N26090</name>
</gene>
<dbReference type="SUPFAM" id="SSF51971">
    <property type="entry name" value="Nucleotide-binding domain"/>
    <property type="match status" value="1"/>
</dbReference>
<dbReference type="PROSITE" id="PS00551">
    <property type="entry name" value="MOLYBDOPTERIN_PROK_1"/>
    <property type="match status" value="1"/>
</dbReference>
<dbReference type="InterPro" id="IPR027467">
    <property type="entry name" value="MopterinOxRdtase_cofactor_BS"/>
</dbReference>
<feature type="domain" description="4Fe-4S Mo/W bis-MGD-type" evidence="9">
    <location>
        <begin position="697"/>
        <end position="752"/>
    </location>
</feature>
<dbReference type="Pfam" id="PF12838">
    <property type="entry name" value="Fer4_7"/>
    <property type="match status" value="1"/>
</dbReference>
<dbReference type="PROSITE" id="PS51669">
    <property type="entry name" value="4FE4S_MOW_BIS_MGD"/>
    <property type="match status" value="1"/>
</dbReference>
<keyword evidence="5" id="KW-0408">Iron</keyword>
<dbReference type="Gene3D" id="3.50.50.60">
    <property type="entry name" value="FAD/NAD(P)-binding domain"/>
    <property type="match status" value="2"/>
</dbReference>
<dbReference type="GO" id="GO:0046872">
    <property type="term" value="F:metal ion binding"/>
    <property type="evidence" value="ECO:0007669"/>
    <property type="project" value="UniProtKB-KW"/>
</dbReference>
<name>E1YMJ0_9BACT</name>
<organism evidence="10">
    <name type="scientific">uncultured Desulfobacterium sp</name>
    <dbReference type="NCBI Taxonomy" id="201089"/>
    <lineage>
        <taxon>Bacteria</taxon>
        <taxon>Pseudomonadati</taxon>
        <taxon>Thermodesulfobacteriota</taxon>
        <taxon>Desulfobacteria</taxon>
        <taxon>Desulfobacterales</taxon>
        <taxon>Desulfobacteriaceae</taxon>
        <taxon>Desulfobacterium</taxon>
        <taxon>environmental samples</taxon>
    </lineage>
</organism>
<sequence>MSKVSLTINDQTVSTESENTILQAAAQEGIFIPTLCHNPLLKPEEACRICVVEVEGEDKLIASCSAKVKEGMIVRTDSPLVLETRKGLLTLMLEQHYGDCVSPCHMTCPGHLDIQGYIAHIERGDPIEALRLIKEKTPFAATLGRVCPHPCEIECRRNRVENAINIKDLKRFAADYAAERGVRVTPAPPPDTGKKVAIIGGGPAGLAAAYYLRLKGHAATIYDAMPKLGGMLRYGIPEYRLPKAMLDQEIQEILDLGVNVNTNKKFGKDFTLASLRSEGYDAIFLAIGAWSSYKLGISGEEISGVMPAIEFLIRNASGDPPPVGKKVVVIGNGNTGMDAARSCLRMGAQEVIMLYRRTKAEMPANPQEIHDAEEEGIKIHILATPTRIISKEGVFSGVEYLKNELKAADSSGRPRPVPIEGSETILEADQAIVSIGQFSDVDFFKQETELKDAAFTKKGIPETDINTFQSCIPYLFLGGDLLRGPRTVIQASADGREAALSMHKYLTDGVVSSDARTFNITKGKLKDVDQVNFEGILSRPRYETPILPAAQRIKSFEEAELVFTEAQAKDEAARCLSCGCQDAFECRLREYATIYGVDQDNLKSWKKRKYDIIDKHPLITIDPNKCITCRKCLNGCSQYQVQYAFDLLQTEAAEKIGPPVYTPSINDRCVSCGYCLANCPTGALSEKSEGLPGPWKLEKVRTTCPYCGVGCQLSLEKVGDRVVKVNGVNAPPNYGHLCVKGRFGFNFIYSDERLKVPLIREGDEFKEATWDEAFDLIVSKLKETIAKHGPDAVAGVSCARSINEDSYQMQKLFRAVIGTNNIDHCART</sequence>
<dbReference type="Gene3D" id="2.20.25.90">
    <property type="entry name" value="ADC-like domains"/>
    <property type="match status" value="1"/>
</dbReference>
<dbReference type="Gene3D" id="3.40.50.740">
    <property type="match status" value="1"/>
</dbReference>
<accession>E1YMJ0</accession>
<dbReference type="PRINTS" id="PR00419">
    <property type="entry name" value="ADXRDTASE"/>
</dbReference>
<dbReference type="AlphaFoldDB" id="E1YMJ0"/>
<keyword evidence="1" id="KW-0004">4Fe-4S</keyword>
<dbReference type="Gene3D" id="1.10.1060.10">
    <property type="entry name" value="Alpha-helical ferredoxin"/>
    <property type="match status" value="1"/>
</dbReference>
<dbReference type="Pfam" id="PF00384">
    <property type="entry name" value="Molybdopterin"/>
    <property type="match status" value="1"/>
</dbReference>
<dbReference type="CDD" id="cd00207">
    <property type="entry name" value="fer2"/>
    <property type="match status" value="1"/>
</dbReference>
<feature type="domain" description="2Fe-2S ferredoxin-type" evidence="7">
    <location>
        <begin position="2"/>
        <end position="80"/>
    </location>
</feature>
<dbReference type="PANTHER" id="PTHR42783">
    <property type="entry name" value="GLUTAMATE SYNTHASE [NADPH] SMALL CHAIN"/>
    <property type="match status" value="1"/>
</dbReference>
<dbReference type="PROSITE" id="PS51085">
    <property type="entry name" value="2FE2S_FER_2"/>
    <property type="match status" value="1"/>
</dbReference>
<evidence type="ECO:0000256" key="2">
    <source>
        <dbReference type="ARBA" id="ARBA00022723"/>
    </source>
</evidence>
<feature type="domain" description="4Fe-4S ferredoxin-type" evidence="8">
    <location>
        <begin position="617"/>
        <end position="646"/>
    </location>
</feature>
<proteinExistence type="predicted"/>
<evidence type="ECO:0000259" key="8">
    <source>
        <dbReference type="PROSITE" id="PS51379"/>
    </source>
</evidence>
<dbReference type="InterPro" id="IPR042204">
    <property type="entry name" value="2Fe-2S-bd_N"/>
</dbReference>
<dbReference type="Pfam" id="PF04879">
    <property type="entry name" value="Molybdop_Fe4S4"/>
    <property type="match status" value="1"/>
</dbReference>
<dbReference type="Pfam" id="PF14691">
    <property type="entry name" value="Fer4_20"/>
    <property type="match status" value="1"/>
</dbReference>
<dbReference type="SUPFAM" id="SSF46548">
    <property type="entry name" value="alpha-helical ferredoxin"/>
    <property type="match status" value="1"/>
</dbReference>
<evidence type="ECO:0000259" key="9">
    <source>
        <dbReference type="PROSITE" id="PS51669"/>
    </source>
</evidence>
<dbReference type="SUPFAM" id="SSF54862">
    <property type="entry name" value="4Fe-4S ferredoxins"/>
    <property type="match status" value="1"/>
</dbReference>
<evidence type="ECO:0000256" key="5">
    <source>
        <dbReference type="ARBA" id="ARBA00023004"/>
    </source>
</evidence>
<dbReference type="SMART" id="SM00926">
    <property type="entry name" value="Molybdop_Fe4S4"/>
    <property type="match status" value="1"/>
</dbReference>
<dbReference type="InterPro" id="IPR028261">
    <property type="entry name" value="DPD_II"/>
</dbReference>
<dbReference type="Gene3D" id="3.10.20.440">
    <property type="entry name" value="2Fe-2S iron-sulphur cluster binding domain, sarcosine oxidase, alpha subunit, N-terminal domain"/>
    <property type="match status" value="1"/>
</dbReference>
<dbReference type="GO" id="GO:0016491">
    <property type="term" value="F:oxidoreductase activity"/>
    <property type="evidence" value="ECO:0007669"/>
    <property type="project" value="UniProtKB-KW"/>
</dbReference>
<dbReference type="InterPro" id="IPR017900">
    <property type="entry name" value="4Fe4S_Fe_S_CS"/>
</dbReference>
<keyword evidence="3" id="KW-0677">Repeat</keyword>
<dbReference type="PROSITE" id="PS00198">
    <property type="entry name" value="4FE4S_FER_1"/>
    <property type="match status" value="1"/>
</dbReference>
<feature type="domain" description="4Fe-4S ferredoxin-type" evidence="8">
    <location>
        <begin position="661"/>
        <end position="689"/>
    </location>
</feature>
<dbReference type="SUPFAM" id="SSF54292">
    <property type="entry name" value="2Fe-2S ferredoxin-like"/>
    <property type="match status" value="1"/>
</dbReference>
<keyword evidence="4" id="KW-0560">Oxidoreductase</keyword>
<dbReference type="Pfam" id="PF07992">
    <property type="entry name" value="Pyr_redox_2"/>
    <property type="match status" value="1"/>
</dbReference>
<dbReference type="Gene3D" id="3.30.70.20">
    <property type="match status" value="1"/>
</dbReference>
<evidence type="ECO:0000256" key="6">
    <source>
        <dbReference type="ARBA" id="ARBA00023014"/>
    </source>
</evidence>
<evidence type="ECO:0000313" key="10">
    <source>
        <dbReference type="EMBL" id="CBX31784.1"/>
    </source>
</evidence>
<dbReference type="Pfam" id="PF13510">
    <property type="entry name" value="Fer2_4"/>
    <property type="match status" value="1"/>
</dbReference>
<dbReference type="SUPFAM" id="SSF53706">
    <property type="entry name" value="Formate dehydrogenase/DMSO reductase, domains 1-3"/>
    <property type="match status" value="1"/>
</dbReference>
<dbReference type="EMBL" id="FR695879">
    <property type="protein sequence ID" value="CBX31784.1"/>
    <property type="molecule type" value="Genomic_DNA"/>
</dbReference>
<dbReference type="InterPro" id="IPR001041">
    <property type="entry name" value="2Fe-2S_ferredoxin-type"/>
</dbReference>
<dbReference type="InterPro" id="IPR006656">
    <property type="entry name" value="Mopterin_OxRdtase"/>
</dbReference>